<evidence type="ECO:0000313" key="21">
    <source>
        <dbReference type="EMBL" id="KOM49460.1"/>
    </source>
</evidence>
<dbReference type="EMBL" id="CM003378">
    <property type="protein sequence ID" value="KOM49460.1"/>
    <property type="molecule type" value="Genomic_DNA"/>
</dbReference>
<dbReference type="PROSITE" id="PS51473">
    <property type="entry name" value="GNK2"/>
    <property type="match status" value="1"/>
</dbReference>
<keyword evidence="3" id="KW-0723">Serine/threonine-protein kinase</keyword>
<dbReference type="Pfam" id="PF11883">
    <property type="entry name" value="DUF3403"/>
    <property type="match status" value="1"/>
</dbReference>
<dbReference type="InterPro" id="IPR011009">
    <property type="entry name" value="Kinase-like_dom_sf"/>
</dbReference>
<dbReference type="PANTHER" id="PTHR27002:SF970">
    <property type="entry name" value="CYSTEINE-RICH RECEPTOR-LIKE KINASE"/>
    <property type="match status" value="1"/>
</dbReference>
<comment type="catalytic activity">
    <reaction evidence="17">
        <text>L-seryl-[protein] + ATP = O-phospho-L-seryl-[protein] + ADP + H(+)</text>
        <dbReference type="Rhea" id="RHEA:17989"/>
        <dbReference type="Rhea" id="RHEA-COMP:9863"/>
        <dbReference type="Rhea" id="RHEA-COMP:11604"/>
        <dbReference type="ChEBI" id="CHEBI:15378"/>
        <dbReference type="ChEBI" id="CHEBI:29999"/>
        <dbReference type="ChEBI" id="CHEBI:30616"/>
        <dbReference type="ChEBI" id="CHEBI:83421"/>
        <dbReference type="ChEBI" id="CHEBI:456216"/>
        <dbReference type="EC" id="2.7.11.1"/>
    </reaction>
</comment>
<organism evidence="21 22">
    <name type="scientific">Phaseolus angularis</name>
    <name type="common">Azuki bean</name>
    <name type="synonym">Vigna angularis</name>
    <dbReference type="NCBI Taxonomy" id="3914"/>
    <lineage>
        <taxon>Eukaryota</taxon>
        <taxon>Viridiplantae</taxon>
        <taxon>Streptophyta</taxon>
        <taxon>Embryophyta</taxon>
        <taxon>Tracheophyta</taxon>
        <taxon>Spermatophyta</taxon>
        <taxon>Magnoliopsida</taxon>
        <taxon>eudicotyledons</taxon>
        <taxon>Gunneridae</taxon>
        <taxon>Pentapetalae</taxon>
        <taxon>rosids</taxon>
        <taxon>fabids</taxon>
        <taxon>Fabales</taxon>
        <taxon>Fabaceae</taxon>
        <taxon>Papilionoideae</taxon>
        <taxon>50 kb inversion clade</taxon>
        <taxon>NPAAA clade</taxon>
        <taxon>indigoferoid/millettioid clade</taxon>
        <taxon>Phaseoleae</taxon>
        <taxon>Vigna</taxon>
    </lineage>
</organism>
<dbReference type="GO" id="GO:0006950">
    <property type="term" value="P:response to stress"/>
    <property type="evidence" value="ECO:0007669"/>
    <property type="project" value="UniProtKB-ARBA"/>
</dbReference>
<dbReference type="GO" id="GO:0005886">
    <property type="term" value="C:plasma membrane"/>
    <property type="evidence" value="ECO:0007669"/>
    <property type="project" value="TreeGrafter"/>
</dbReference>
<dbReference type="EC" id="2.7.11.1" evidence="2"/>
<dbReference type="InterPro" id="IPR001245">
    <property type="entry name" value="Ser-Thr/Tyr_kinase_cat_dom"/>
</dbReference>
<evidence type="ECO:0000256" key="11">
    <source>
        <dbReference type="ARBA" id="ARBA00022989"/>
    </source>
</evidence>
<evidence type="ECO:0000256" key="10">
    <source>
        <dbReference type="ARBA" id="ARBA00022840"/>
    </source>
</evidence>
<accession>A0A0L9V331</accession>
<dbReference type="CDD" id="cd23509">
    <property type="entry name" value="Gnk2-like"/>
    <property type="match status" value="1"/>
</dbReference>
<dbReference type="FunFam" id="3.30.200.20:FF:000195">
    <property type="entry name" value="G-type lectin S-receptor-like serine/threonine-protein kinase"/>
    <property type="match status" value="1"/>
</dbReference>
<dbReference type="STRING" id="3914.A0A0L9V331"/>
<keyword evidence="15" id="KW-0325">Glycoprotein</keyword>
<dbReference type="Pfam" id="PF01657">
    <property type="entry name" value="Stress-antifung"/>
    <property type="match status" value="1"/>
</dbReference>
<keyword evidence="8" id="KW-0547">Nucleotide-binding</keyword>
<evidence type="ECO:0000256" key="3">
    <source>
        <dbReference type="ARBA" id="ARBA00022527"/>
    </source>
</evidence>
<evidence type="ECO:0000256" key="18">
    <source>
        <dbReference type="SAM" id="SignalP"/>
    </source>
</evidence>
<keyword evidence="9" id="KW-0418">Kinase</keyword>
<evidence type="ECO:0000256" key="14">
    <source>
        <dbReference type="ARBA" id="ARBA00023170"/>
    </source>
</evidence>
<protein>
    <recommendedName>
        <fullName evidence="2">non-specific serine/threonine protein kinase</fullName>
        <ecNumber evidence="2">2.7.11.1</ecNumber>
    </recommendedName>
</protein>
<evidence type="ECO:0000256" key="7">
    <source>
        <dbReference type="ARBA" id="ARBA00022737"/>
    </source>
</evidence>
<evidence type="ECO:0000256" key="5">
    <source>
        <dbReference type="ARBA" id="ARBA00022692"/>
    </source>
</evidence>
<feature type="chain" id="PRO_5005596253" description="non-specific serine/threonine protein kinase" evidence="18">
    <location>
        <begin position="29"/>
        <end position="559"/>
    </location>
</feature>
<dbReference type="Gramene" id="KOM49460">
    <property type="protein sequence ID" value="KOM49460"/>
    <property type="gene ID" value="LR48_Vigan08g028700"/>
</dbReference>
<dbReference type="GO" id="GO:0004674">
    <property type="term" value="F:protein serine/threonine kinase activity"/>
    <property type="evidence" value="ECO:0007669"/>
    <property type="project" value="UniProtKB-KW"/>
</dbReference>
<evidence type="ECO:0000256" key="9">
    <source>
        <dbReference type="ARBA" id="ARBA00022777"/>
    </source>
</evidence>
<keyword evidence="10" id="KW-0067">ATP-binding</keyword>
<evidence type="ECO:0000256" key="17">
    <source>
        <dbReference type="ARBA" id="ARBA00048679"/>
    </source>
</evidence>
<dbReference type="AlphaFoldDB" id="A0A0L9V331"/>
<sequence>MGIKTEMLMNPIRVSLSFMLLLFITTSAQTPIYMNSFCDNSTLVSSSYKANVDTLFSWLLTDSYESDGYNYTSVNSNNHNNDDAVYGLYSCRYDITGYFCRFCINSASSELTRRCSSSVGAIIWYDICIIRFTNQSFSGQVSLSPIWNTTGTRKIKDSSEVKKTEDCMDGLIRKATVETKTYWAVDEFDWVDNEKRYGWVQCDRGIKNDQCDTMQFVEESLNGDLPTIPLTAVLHCTNNFSEESKLGEGGFGPVYKGTLADGRQIAVKRLSQFSGQGSEEFKNEVMFIAKLQHRNLVRLLGCCLEENEKILVYEYMSNSSLDFYLFGDEEKRKQLDWKLRLSIINGIAKGILYLHEDSRLKVIHRDLKASNVLLDHEMNPKISDFGLARAFEIGQNQATTKRVVGTYGYMAPEYAMEGLLSVKSDVFSFGVIVVEIICGRKNSGFHLSEHGQSLLLYAWRIWCAGKCLELMDPTLIKSFRASEVVKCLHIGLLCVQQDAGDRPTMSTVVLMLGSETMALPKPNHPAFSVGKLTYKEISTSRSSKNLSINDVTVSSVLAR</sequence>
<evidence type="ECO:0000256" key="1">
    <source>
        <dbReference type="ARBA" id="ARBA00004167"/>
    </source>
</evidence>
<dbReference type="FunFam" id="1.10.510.10:FF:000129">
    <property type="entry name" value="cysteine-rich receptor-like protein kinase 10"/>
    <property type="match status" value="1"/>
</dbReference>
<evidence type="ECO:0000256" key="4">
    <source>
        <dbReference type="ARBA" id="ARBA00022679"/>
    </source>
</evidence>
<evidence type="ECO:0000256" key="13">
    <source>
        <dbReference type="ARBA" id="ARBA00023157"/>
    </source>
</evidence>
<evidence type="ECO:0000256" key="12">
    <source>
        <dbReference type="ARBA" id="ARBA00023136"/>
    </source>
</evidence>
<dbReference type="InterPro" id="IPR038408">
    <property type="entry name" value="GNK2_sf"/>
</dbReference>
<evidence type="ECO:0000256" key="6">
    <source>
        <dbReference type="ARBA" id="ARBA00022729"/>
    </source>
</evidence>
<dbReference type="InterPro" id="IPR000719">
    <property type="entry name" value="Prot_kinase_dom"/>
</dbReference>
<dbReference type="PROSITE" id="PS50011">
    <property type="entry name" value="PROTEIN_KINASE_DOM"/>
    <property type="match status" value="1"/>
</dbReference>
<dbReference type="PANTHER" id="PTHR27002">
    <property type="entry name" value="RECEPTOR-LIKE SERINE/THREONINE-PROTEIN KINASE SD1-8"/>
    <property type="match status" value="1"/>
</dbReference>
<dbReference type="SUPFAM" id="SSF56112">
    <property type="entry name" value="Protein kinase-like (PK-like)"/>
    <property type="match status" value="1"/>
</dbReference>
<dbReference type="Pfam" id="PF07714">
    <property type="entry name" value="PK_Tyr_Ser-Thr"/>
    <property type="match status" value="1"/>
</dbReference>
<dbReference type="GO" id="GO:0005524">
    <property type="term" value="F:ATP binding"/>
    <property type="evidence" value="ECO:0007669"/>
    <property type="project" value="UniProtKB-KW"/>
</dbReference>
<keyword evidence="13" id="KW-1015">Disulfide bond</keyword>
<keyword evidence="14" id="KW-0675">Receptor</keyword>
<comment type="subcellular location">
    <subcellularLocation>
        <location evidence="1">Membrane</location>
        <topology evidence="1">Single-pass membrane protein</topology>
    </subcellularLocation>
</comment>
<gene>
    <name evidence="21" type="ORF">LR48_Vigan08g028700</name>
</gene>
<keyword evidence="7" id="KW-0677">Repeat</keyword>
<dbReference type="InterPro" id="IPR021820">
    <property type="entry name" value="S-locus_recpt_kinase_C"/>
</dbReference>
<keyword evidence="5" id="KW-0812">Transmembrane</keyword>
<dbReference type="Proteomes" id="UP000053144">
    <property type="component" value="Chromosome 8"/>
</dbReference>
<keyword evidence="11" id="KW-1133">Transmembrane helix</keyword>
<dbReference type="InterPro" id="IPR008271">
    <property type="entry name" value="Ser/Thr_kinase_AS"/>
</dbReference>
<evidence type="ECO:0000313" key="22">
    <source>
        <dbReference type="Proteomes" id="UP000053144"/>
    </source>
</evidence>
<comment type="catalytic activity">
    <reaction evidence="16">
        <text>L-threonyl-[protein] + ATP = O-phospho-L-threonyl-[protein] + ADP + H(+)</text>
        <dbReference type="Rhea" id="RHEA:46608"/>
        <dbReference type="Rhea" id="RHEA-COMP:11060"/>
        <dbReference type="Rhea" id="RHEA-COMP:11605"/>
        <dbReference type="ChEBI" id="CHEBI:15378"/>
        <dbReference type="ChEBI" id="CHEBI:30013"/>
        <dbReference type="ChEBI" id="CHEBI:30616"/>
        <dbReference type="ChEBI" id="CHEBI:61977"/>
        <dbReference type="ChEBI" id="CHEBI:456216"/>
        <dbReference type="EC" id="2.7.11.1"/>
    </reaction>
</comment>
<proteinExistence type="predicted"/>
<feature type="signal peptide" evidence="18">
    <location>
        <begin position="1"/>
        <end position="28"/>
    </location>
</feature>
<dbReference type="OMA" id="CGMRMDD"/>
<feature type="domain" description="Gnk2-homologous" evidence="20">
    <location>
        <begin position="29"/>
        <end position="137"/>
    </location>
</feature>
<dbReference type="Gene3D" id="3.30.430.20">
    <property type="entry name" value="Gnk2 domain, C-X8-C-X2-C motif"/>
    <property type="match status" value="1"/>
</dbReference>
<name>A0A0L9V331_PHAAN</name>
<evidence type="ECO:0000256" key="16">
    <source>
        <dbReference type="ARBA" id="ARBA00047899"/>
    </source>
</evidence>
<evidence type="ECO:0000259" key="19">
    <source>
        <dbReference type="PROSITE" id="PS50011"/>
    </source>
</evidence>
<feature type="domain" description="Protein kinase" evidence="19">
    <location>
        <begin position="240"/>
        <end position="527"/>
    </location>
</feature>
<dbReference type="PROSITE" id="PS00108">
    <property type="entry name" value="PROTEIN_KINASE_ST"/>
    <property type="match status" value="1"/>
</dbReference>
<evidence type="ECO:0000256" key="15">
    <source>
        <dbReference type="ARBA" id="ARBA00023180"/>
    </source>
</evidence>
<dbReference type="CDD" id="cd14066">
    <property type="entry name" value="STKc_IRAK"/>
    <property type="match status" value="1"/>
</dbReference>
<evidence type="ECO:0000256" key="2">
    <source>
        <dbReference type="ARBA" id="ARBA00012513"/>
    </source>
</evidence>
<evidence type="ECO:0000259" key="20">
    <source>
        <dbReference type="PROSITE" id="PS51473"/>
    </source>
</evidence>
<evidence type="ECO:0000256" key="8">
    <source>
        <dbReference type="ARBA" id="ARBA00022741"/>
    </source>
</evidence>
<keyword evidence="4" id="KW-0808">Transferase</keyword>
<reference evidence="22" key="1">
    <citation type="journal article" date="2015" name="Proc. Natl. Acad. Sci. U.S.A.">
        <title>Genome sequencing of adzuki bean (Vigna angularis) provides insight into high starch and low fat accumulation and domestication.</title>
        <authorList>
            <person name="Yang K."/>
            <person name="Tian Z."/>
            <person name="Chen C."/>
            <person name="Luo L."/>
            <person name="Zhao B."/>
            <person name="Wang Z."/>
            <person name="Yu L."/>
            <person name="Li Y."/>
            <person name="Sun Y."/>
            <person name="Li W."/>
            <person name="Chen Y."/>
            <person name="Li Y."/>
            <person name="Zhang Y."/>
            <person name="Ai D."/>
            <person name="Zhao J."/>
            <person name="Shang C."/>
            <person name="Ma Y."/>
            <person name="Wu B."/>
            <person name="Wang M."/>
            <person name="Gao L."/>
            <person name="Sun D."/>
            <person name="Zhang P."/>
            <person name="Guo F."/>
            <person name="Wang W."/>
            <person name="Li Y."/>
            <person name="Wang J."/>
            <person name="Varshney R.K."/>
            <person name="Wang J."/>
            <person name="Ling H.Q."/>
            <person name="Wan P."/>
        </authorList>
    </citation>
    <scope>NUCLEOTIDE SEQUENCE</scope>
    <source>
        <strain evidence="22">cv. Jingnong 6</strain>
    </source>
</reference>
<keyword evidence="12" id="KW-0472">Membrane</keyword>
<dbReference type="InterPro" id="IPR002902">
    <property type="entry name" value="GNK2"/>
</dbReference>
<dbReference type="SMART" id="SM00220">
    <property type="entry name" value="S_TKc"/>
    <property type="match status" value="1"/>
</dbReference>
<dbReference type="Gene3D" id="3.30.200.20">
    <property type="entry name" value="Phosphorylase Kinase, domain 1"/>
    <property type="match status" value="1"/>
</dbReference>
<dbReference type="Gene3D" id="1.10.510.10">
    <property type="entry name" value="Transferase(Phosphotransferase) domain 1"/>
    <property type="match status" value="1"/>
</dbReference>
<keyword evidence="6 18" id="KW-0732">Signal</keyword>